<dbReference type="GeneID" id="10506736"/>
<dbReference type="RefSeq" id="XP_003294430.1">
    <property type="nucleotide sequence ID" value="XM_003294382.1"/>
</dbReference>
<evidence type="ECO:0000259" key="3">
    <source>
        <dbReference type="Pfam" id="PF01370"/>
    </source>
</evidence>
<gene>
    <name evidence="4" type="ORF">DICPUDRAFT_159426</name>
</gene>
<dbReference type="SUPFAM" id="SSF51735">
    <property type="entry name" value="NAD(P)-binding Rossmann-fold domains"/>
    <property type="match status" value="1"/>
</dbReference>
<dbReference type="EMBL" id="GL871495">
    <property type="protein sequence ID" value="EGC29046.1"/>
    <property type="molecule type" value="Genomic_DNA"/>
</dbReference>
<evidence type="ECO:0000256" key="1">
    <source>
        <dbReference type="ARBA" id="ARBA00023002"/>
    </source>
</evidence>
<dbReference type="KEGG" id="dpp:DICPUDRAFT_159426"/>
<comment type="similarity">
    <text evidence="2">Belongs to the NAD(P)-dependent epimerase/dehydratase family. Dihydroflavonol-4-reductase subfamily.</text>
</comment>
<evidence type="ECO:0000313" key="5">
    <source>
        <dbReference type="Proteomes" id="UP000001064"/>
    </source>
</evidence>
<reference evidence="5" key="1">
    <citation type="journal article" date="2011" name="Genome Biol.">
        <title>Comparative genomics of the social amoebae Dictyostelium discoideum and Dictyostelium purpureum.</title>
        <authorList>
            <consortium name="US DOE Joint Genome Institute (JGI-PGF)"/>
            <person name="Sucgang R."/>
            <person name="Kuo A."/>
            <person name="Tian X."/>
            <person name="Salerno W."/>
            <person name="Parikh A."/>
            <person name="Feasley C.L."/>
            <person name="Dalin E."/>
            <person name="Tu H."/>
            <person name="Huang E."/>
            <person name="Barry K."/>
            <person name="Lindquist E."/>
            <person name="Shapiro H."/>
            <person name="Bruce D."/>
            <person name="Schmutz J."/>
            <person name="Salamov A."/>
            <person name="Fey P."/>
            <person name="Gaudet P."/>
            <person name="Anjard C."/>
            <person name="Babu M.M."/>
            <person name="Basu S."/>
            <person name="Bushmanova Y."/>
            <person name="van der Wel H."/>
            <person name="Katoh-Kurasawa M."/>
            <person name="Dinh C."/>
            <person name="Coutinho P.M."/>
            <person name="Saito T."/>
            <person name="Elias M."/>
            <person name="Schaap P."/>
            <person name="Kay R.R."/>
            <person name="Henrissat B."/>
            <person name="Eichinger L."/>
            <person name="Rivero F."/>
            <person name="Putnam N.H."/>
            <person name="West C.M."/>
            <person name="Loomis W.F."/>
            <person name="Chisholm R.L."/>
            <person name="Shaulsky G."/>
            <person name="Strassmann J.E."/>
            <person name="Queller D.C."/>
            <person name="Kuspa A."/>
            <person name="Grigoriev I.V."/>
        </authorList>
    </citation>
    <scope>NUCLEOTIDE SEQUENCE [LARGE SCALE GENOMIC DNA]</scope>
    <source>
        <strain evidence="5">QSDP1</strain>
    </source>
</reference>
<dbReference type="InterPro" id="IPR036291">
    <property type="entry name" value="NAD(P)-bd_dom_sf"/>
</dbReference>
<dbReference type="VEuPathDB" id="AmoebaDB:DICPUDRAFT_159426"/>
<dbReference type="OrthoDB" id="17358at2759"/>
<dbReference type="Pfam" id="PF01370">
    <property type="entry name" value="Epimerase"/>
    <property type="match status" value="1"/>
</dbReference>
<dbReference type="InParanoid" id="F1A436"/>
<dbReference type="AlphaFoldDB" id="F1A436"/>
<organism evidence="4 5">
    <name type="scientific">Dictyostelium purpureum</name>
    <name type="common">Slime mold</name>
    <dbReference type="NCBI Taxonomy" id="5786"/>
    <lineage>
        <taxon>Eukaryota</taxon>
        <taxon>Amoebozoa</taxon>
        <taxon>Evosea</taxon>
        <taxon>Eumycetozoa</taxon>
        <taxon>Dictyostelia</taxon>
        <taxon>Dictyosteliales</taxon>
        <taxon>Dictyosteliaceae</taxon>
        <taxon>Dictyostelium</taxon>
    </lineage>
</organism>
<evidence type="ECO:0000313" key="4">
    <source>
        <dbReference type="EMBL" id="EGC29046.1"/>
    </source>
</evidence>
<sequence length="332" mass="36256">MSETVLVTGGSGYIALFCIVKLLREGYRVRTTVRKLSRKDQVLKAVRNSGLAVGDAEIEFVEADLSSDNGWSDAVKGCKYILHVASPVPPFPPKPNQDDEEEVIRPAVDGTIRVLKAARDDTNVKRVVLTSSNAAIGYGKASENLGRPLTEEDWTIIDETCSAYVKSKVIAEKSAWDFIEKESSGKLELVVVNPTAVFGPLLSTELSASIDIVKNVIKGIQTYPPISFGVVDVRDVADIHYLAMITEEAKGNRFLTISSDKYTTMSHIANIIKENIPEISHNITPPPIHPDQIILTKSASNEKAKKLLGWNPRPAAESILDSAKSLVSFNLL</sequence>
<dbReference type="GO" id="GO:0016616">
    <property type="term" value="F:oxidoreductase activity, acting on the CH-OH group of donors, NAD or NADP as acceptor"/>
    <property type="evidence" value="ECO:0000318"/>
    <property type="project" value="GO_Central"/>
</dbReference>
<dbReference type="InterPro" id="IPR050425">
    <property type="entry name" value="NAD(P)_dehydrat-like"/>
</dbReference>
<protein>
    <recommendedName>
        <fullName evidence="3">NAD-dependent epimerase/dehydratase domain-containing protein</fullName>
    </recommendedName>
</protein>
<dbReference type="OMA" id="RYILGHQ"/>
<dbReference type="Gene3D" id="3.40.50.720">
    <property type="entry name" value="NAD(P)-binding Rossmann-like Domain"/>
    <property type="match status" value="1"/>
</dbReference>
<dbReference type="STRING" id="5786.F1A436"/>
<dbReference type="PANTHER" id="PTHR10366">
    <property type="entry name" value="NAD DEPENDENT EPIMERASE/DEHYDRATASE"/>
    <property type="match status" value="1"/>
</dbReference>
<feature type="domain" description="NAD-dependent epimerase/dehydratase" evidence="3">
    <location>
        <begin position="5"/>
        <end position="247"/>
    </location>
</feature>
<keyword evidence="5" id="KW-1185">Reference proteome</keyword>
<dbReference type="CDD" id="cd05227">
    <property type="entry name" value="AR_SDR_e"/>
    <property type="match status" value="1"/>
</dbReference>
<name>F1A436_DICPU</name>
<dbReference type="PANTHER" id="PTHR10366:SF564">
    <property type="entry name" value="STEROL-4-ALPHA-CARBOXYLATE 3-DEHYDROGENASE, DECARBOXYLATING"/>
    <property type="match status" value="1"/>
</dbReference>
<evidence type="ECO:0000256" key="2">
    <source>
        <dbReference type="ARBA" id="ARBA00023445"/>
    </source>
</evidence>
<proteinExistence type="inferred from homology"/>
<dbReference type="FunFam" id="3.40.50.720:FF:000336">
    <property type="entry name" value="Aldehyde reductase"/>
    <property type="match status" value="1"/>
</dbReference>
<dbReference type="InterPro" id="IPR001509">
    <property type="entry name" value="Epimerase_deHydtase"/>
</dbReference>
<dbReference type="Proteomes" id="UP000001064">
    <property type="component" value="Unassembled WGS sequence"/>
</dbReference>
<accession>F1A436</accession>
<dbReference type="eggNOG" id="KOG1502">
    <property type="taxonomic scope" value="Eukaryota"/>
</dbReference>
<keyword evidence="1" id="KW-0560">Oxidoreductase</keyword>